<gene>
    <name evidence="3" type="ORF">LSTR_LSTR012093</name>
</gene>
<dbReference type="SMR" id="A0A482WKG6"/>
<protein>
    <recommendedName>
        <fullName evidence="2">VWFC domain-containing protein</fullName>
    </recommendedName>
</protein>
<dbReference type="OrthoDB" id="10072086at2759"/>
<dbReference type="Gene3D" id="2.10.70.10">
    <property type="entry name" value="Complement Module, domain 1"/>
    <property type="match status" value="1"/>
</dbReference>
<evidence type="ECO:0000256" key="1">
    <source>
        <dbReference type="SAM" id="MobiDB-lite"/>
    </source>
</evidence>
<proteinExistence type="predicted"/>
<name>A0A482WKG6_LAOST</name>
<comment type="caution">
    <text evidence="3">The sequence shown here is derived from an EMBL/GenBank/DDBJ whole genome shotgun (WGS) entry which is preliminary data.</text>
</comment>
<feature type="compositionally biased region" description="Basic and acidic residues" evidence="1">
    <location>
        <begin position="26"/>
        <end position="40"/>
    </location>
</feature>
<dbReference type="Proteomes" id="UP000291343">
    <property type="component" value="Unassembled WGS sequence"/>
</dbReference>
<dbReference type="SUPFAM" id="SSF57603">
    <property type="entry name" value="FnI-like domain"/>
    <property type="match status" value="1"/>
</dbReference>
<dbReference type="InterPro" id="IPR001007">
    <property type="entry name" value="VWF_dom"/>
</dbReference>
<evidence type="ECO:0000313" key="3">
    <source>
        <dbReference type="EMBL" id="RZF33973.1"/>
    </source>
</evidence>
<feature type="domain" description="VWFC" evidence="2">
    <location>
        <begin position="49"/>
        <end position="111"/>
    </location>
</feature>
<dbReference type="SMART" id="SM00214">
    <property type="entry name" value="VWC"/>
    <property type="match status" value="1"/>
</dbReference>
<keyword evidence="4" id="KW-1185">Reference proteome</keyword>
<feature type="region of interest" description="Disordered" evidence="1">
    <location>
        <begin position="1"/>
        <end position="50"/>
    </location>
</feature>
<dbReference type="STRING" id="195883.A0A482WKG6"/>
<accession>A0A482WKG6</accession>
<reference evidence="3 4" key="1">
    <citation type="journal article" date="2017" name="Gigascience">
        <title>Genome sequence of the small brown planthopper, Laodelphax striatellus.</title>
        <authorList>
            <person name="Zhu J."/>
            <person name="Jiang F."/>
            <person name="Wang X."/>
            <person name="Yang P."/>
            <person name="Bao Y."/>
            <person name="Zhao W."/>
            <person name="Wang W."/>
            <person name="Lu H."/>
            <person name="Wang Q."/>
            <person name="Cui N."/>
            <person name="Li J."/>
            <person name="Chen X."/>
            <person name="Luo L."/>
            <person name="Yu J."/>
            <person name="Kang L."/>
            <person name="Cui F."/>
        </authorList>
    </citation>
    <scope>NUCLEOTIDE SEQUENCE [LARGE SCALE GENOMIC DNA]</scope>
    <source>
        <strain evidence="3">Lst14</strain>
    </source>
</reference>
<dbReference type="EMBL" id="QKKF02033080">
    <property type="protein sequence ID" value="RZF33973.1"/>
    <property type="molecule type" value="Genomic_DNA"/>
</dbReference>
<dbReference type="AlphaFoldDB" id="A0A482WKG6"/>
<evidence type="ECO:0000313" key="4">
    <source>
        <dbReference type="Proteomes" id="UP000291343"/>
    </source>
</evidence>
<evidence type="ECO:0000259" key="2">
    <source>
        <dbReference type="SMART" id="SM00214"/>
    </source>
</evidence>
<feature type="compositionally biased region" description="Basic residues" evidence="1">
    <location>
        <begin position="1"/>
        <end position="14"/>
    </location>
</feature>
<sequence length="134" mass="15143">MMVKKKKTKKKKKEEKREEEEEEEEKEKKKNKNNEKKEEQGEGGGGRGCTYAGRRYKNGAEVATAEKCLRCLCLSSNLVCRLRVCTEVPDPPPPSCILLQRANHCCPQLVCNQDQDLFATICMQSANTFSGVND</sequence>
<organism evidence="3 4">
    <name type="scientific">Laodelphax striatellus</name>
    <name type="common">Small brown planthopper</name>
    <name type="synonym">Delphax striatella</name>
    <dbReference type="NCBI Taxonomy" id="195883"/>
    <lineage>
        <taxon>Eukaryota</taxon>
        <taxon>Metazoa</taxon>
        <taxon>Ecdysozoa</taxon>
        <taxon>Arthropoda</taxon>
        <taxon>Hexapoda</taxon>
        <taxon>Insecta</taxon>
        <taxon>Pterygota</taxon>
        <taxon>Neoptera</taxon>
        <taxon>Paraneoptera</taxon>
        <taxon>Hemiptera</taxon>
        <taxon>Auchenorrhyncha</taxon>
        <taxon>Fulgoroidea</taxon>
        <taxon>Delphacidae</taxon>
        <taxon>Criomorphinae</taxon>
        <taxon>Laodelphax</taxon>
    </lineage>
</organism>
<dbReference type="InParanoid" id="A0A482WKG6"/>